<keyword evidence="1" id="KW-0808">Transferase</keyword>
<protein>
    <recommendedName>
        <fullName evidence="11">Pentatricopeptide repeat-containing protein</fullName>
    </recommendedName>
</protein>
<accession>A0AAD4IM51</accession>
<dbReference type="GO" id="GO:0005524">
    <property type="term" value="F:ATP binding"/>
    <property type="evidence" value="ECO:0007669"/>
    <property type="project" value="UniProtKB-KW"/>
</dbReference>
<evidence type="ECO:0000256" key="7">
    <source>
        <dbReference type="PROSITE-ProRule" id="PRU00708"/>
    </source>
</evidence>
<organism evidence="9 10">
    <name type="scientific">Perilla frutescens var. hirtella</name>
    <name type="common">Perilla citriodora</name>
    <name type="synonym">Perilla setoyensis</name>
    <dbReference type="NCBI Taxonomy" id="608512"/>
    <lineage>
        <taxon>Eukaryota</taxon>
        <taxon>Viridiplantae</taxon>
        <taxon>Streptophyta</taxon>
        <taxon>Embryophyta</taxon>
        <taxon>Tracheophyta</taxon>
        <taxon>Spermatophyta</taxon>
        <taxon>Magnoliopsida</taxon>
        <taxon>eudicotyledons</taxon>
        <taxon>Gunneridae</taxon>
        <taxon>Pentapetalae</taxon>
        <taxon>asterids</taxon>
        <taxon>lamiids</taxon>
        <taxon>Lamiales</taxon>
        <taxon>Lamiaceae</taxon>
        <taxon>Nepetoideae</taxon>
        <taxon>Elsholtzieae</taxon>
        <taxon>Perilla</taxon>
    </lineage>
</organism>
<dbReference type="GO" id="GO:0003723">
    <property type="term" value="F:RNA binding"/>
    <property type="evidence" value="ECO:0007669"/>
    <property type="project" value="InterPro"/>
</dbReference>
<dbReference type="GO" id="GO:0004798">
    <property type="term" value="F:dTMP kinase activity"/>
    <property type="evidence" value="ECO:0007669"/>
    <property type="project" value="InterPro"/>
</dbReference>
<evidence type="ECO:0000256" key="4">
    <source>
        <dbReference type="ARBA" id="ARBA00022741"/>
    </source>
</evidence>
<sequence length="304" mass="35012">MKKIARFRYFHEENIIHADHQPPPNDLQVVSCGRRRITLPSIQESHHDHGRQTLLTETILDDLVYNPTPLRWYRPPEADFNGVEDHQKKRRSKRSKNEDDEDQRPLIPIEKIEGLFQAIQSRNGSRPVFLYRKKLEDSDVKRNLNRLFVTRRERLMGNFARASVKRPPSPCGTILIVDRYSFSGVAFSSAKGLDVERCKVVFCILICFGRLRVFWNSLHLKNGIYFCRLQSDGAGVHGYSLKSGLGNDPFIQNALINMYSKCGSFEDSLRVFNEMMMKDCISWSCVINAYGLHGCAGEALQLFN</sequence>
<evidence type="ECO:0000256" key="1">
    <source>
        <dbReference type="ARBA" id="ARBA00022679"/>
    </source>
</evidence>
<keyword evidence="2" id="KW-0545">Nucleotide biosynthesis</keyword>
<evidence type="ECO:0000256" key="5">
    <source>
        <dbReference type="ARBA" id="ARBA00022777"/>
    </source>
</evidence>
<evidence type="ECO:0000256" key="8">
    <source>
        <dbReference type="SAM" id="MobiDB-lite"/>
    </source>
</evidence>
<evidence type="ECO:0000256" key="2">
    <source>
        <dbReference type="ARBA" id="ARBA00022727"/>
    </source>
</evidence>
<dbReference type="EMBL" id="SDAM02029635">
    <property type="protein sequence ID" value="KAH6755117.1"/>
    <property type="molecule type" value="Genomic_DNA"/>
</dbReference>
<dbReference type="NCBIfam" id="TIGR00756">
    <property type="entry name" value="PPR"/>
    <property type="match status" value="1"/>
</dbReference>
<dbReference type="PANTHER" id="PTHR47926">
    <property type="entry name" value="PENTATRICOPEPTIDE REPEAT-CONTAINING PROTEIN"/>
    <property type="match status" value="1"/>
</dbReference>
<dbReference type="PANTHER" id="PTHR47926:SF347">
    <property type="entry name" value="PENTATRICOPEPTIDE REPEAT-CONTAINING PROTEIN"/>
    <property type="match status" value="1"/>
</dbReference>
<keyword evidence="10" id="KW-1185">Reference proteome</keyword>
<dbReference type="InterPro" id="IPR046960">
    <property type="entry name" value="PPR_At4g14850-like_plant"/>
</dbReference>
<dbReference type="InterPro" id="IPR002885">
    <property type="entry name" value="PPR_rpt"/>
</dbReference>
<dbReference type="InterPro" id="IPR018095">
    <property type="entry name" value="Thymidylate_kin_CS"/>
</dbReference>
<dbReference type="GO" id="GO:0006233">
    <property type="term" value="P:dTDP biosynthetic process"/>
    <property type="evidence" value="ECO:0007669"/>
    <property type="project" value="InterPro"/>
</dbReference>
<keyword evidence="5" id="KW-0418">Kinase</keyword>
<evidence type="ECO:0000313" key="10">
    <source>
        <dbReference type="Proteomes" id="UP001190926"/>
    </source>
</evidence>
<evidence type="ECO:0000313" key="9">
    <source>
        <dbReference type="EMBL" id="KAH6755117.1"/>
    </source>
</evidence>
<keyword evidence="6" id="KW-0067">ATP-binding</keyword>
<name>A0AAD4IM51_PERFH</name>
<dbReference type="Proteomes" id="UP001190926">
    <property type="component" value="Unassembled WGS sequence"/>
</dbReference>
<keyword evidence="4" id="KW-0547">Nucleotide-binding</keyword>
<dbReference type="Gene3D" id="1.25.40.10">
    <property type="entry name" value="Tetratricopeptide repeat domain"/>
    <property type="match status" value="1"/>
</dbReference>
<dbReference type="PROSITE" id="PS51375">
    <property type="entry name" value="PPR"/>
    <property type="match status" value="1"/>
</dbReference>
<evidence type="ECO:0008006" key="11">
    <source>
        <dbReference type="Google" id="ProtNLM"/>
    </source>
</evidence>
<evidence type="ECO:0000256" key="3">
    <source>
        <dbReference type="ARBA" id="ARBA00022737"/>
    </source>
</evidence>
<dbReference type="GO" id="GO:0009451">
    <property type="term" value="P:RNA modification"/>
    <property type="evidence" value="ECO:0007669"/>
    <property type="project" value="InterPro"/>
</dbReference>
<keyword evidence="3" id="KW-0677">Repeat</keyword>
<comment type="caution">
    <text evidence="9">The sequence shown here is derived from an EMBL/GenBank/DDBJ whole genome shotgun (WGS) entry which is preliminary data.</text>
</comment>
<dbReference type="Pfam" id="PF01535">
    <property type="entry name" value="PPR"/>
    <property type="match status" value="2"/>
</dbReference>
<gene>
    <name evidence="9" type="ORF">C2S53_017891</name>
</gene>
<evidence type="ECO:0000256" key="6">
    <source>
        <dbReference type="ARBA" id="ARBA00022840"/>
    </source>
</evidence>
<dbReference type="InterPro" id="IPR011990">
    <property type="entry name" value="TPR-like_helical_dom_sf"/>
</dbReference>
<feature type="region of interest" description="Disordered" evidence="8">
    <location>
        <begin position="76"/>
        <end position="104"/>
    </location>
</feature>
<reference evidence="9 10" key="1">
    <citation type="journal article" date="2021" name="Nat. Commun.">
        <title>Incipient diploidization of the medicinal plant Perilla within 10,000 years.</title>
        <authorList>
            <person name="Zhang Y."/>
            <person name="Shen Q."/>
            <person name="Leng L."/>
            <person name="Zhang D."/>
            <person name="Chen S."/>
            <person name="Shi Y."/>
            <person name="Ning Z."/>
            <person name="Chen S."/>
        </authorList>
    </citation>
    <scope>NUCLEOTIDE SEQUENCE [LARGE SCALE GENOMIC DNA]</scope>
    <source>
        <strain evidence="10">cv. PC099</strain>
    </source>
</reference>
<dbReference type="PROSITE" id="PS01331">
    <property type="entry name" value="THYMIDYLATE_KINASE"/>
    <property type="match status" value="1"/>
</dbReference>
<proteinExistence type="predicted"/>
<dbReference type="AlphaFoldDB" id="A0AAD4IM51"/>
<feature type="repeat" description="PPR" evidence="7">
    <location>
        <begin position="248"/>
        <end position="282"/>
    </location>
</feature>